<evidence type="ECO:0000313" key="1">
    <source>
        <dbReference type="EMBL" id="EFW14355.1"/>
    </source>
</evidence>
<reference evidence="2" key="2">
    <citation type="submission" date="2010-03" db="EMBL/GenBank/DDBJ databases">
        <title>The genome sequence of Coccidioides posadasii strain Silveira.</title>
        <authorList>
            <consortium name="The Broad Institute Genome Sequencing Center for Infectious Disease"/>
            <person name="Neafsey D."/>
            <person name="Orbach M."/>
            <person name="Henn M.R."/>
            <person name="Cole G.T."/>
            <person name="Galgiani J."/>
            <person name="Gardner M.J."/>
            <person name="Kirkland T.N."/>
            <person name="Taylor J.W."/>
            <person name="Young S.K."/>
            <person name="Zeng Q."/>
            <person name="Koehrsen M."/>
            <person name="Alvarado L."/>
            <person name="Berlin A."/>
            <person name="Borenstein D."/>
            <person name="Chapman S.B."/>
            <person name="Chen Z."/>
            <person name="Engels R."/>
            <person name="Freedman E."/>
            <person name="Gellesch M."/>
            <person name="Goldberg J."/>
            <person name="Griggs A."/>
            <person name="Gujja S."/>
            <person name="Heilman E."/>
            <person name="Heiman D."/>
            <person name="Howarth C."/>
            <person name="Jen D."/>
            <person name="Larson L."/>
            <person name="Mehta T."/>
            <person name="Neiman D."/>
            <person name="Park D."/>
            <person name="Pearson M."/>
            <person name="Richards J."/>
            <person name="Roberts A."/>
            <person name="Saif S."/>
            <person name="Shea T."/>
            <person name="Shenoy N."/>
            <person name="Sisk P."/>
            <person name="Stolte C."/>
            <person name="Sykes S."/>
            <person name="Walk T."/>
            <person name="White J."/>
            <person name="Yandava C."/>
            <person name="Haas B."/>
            <person name="Nusbaum C."/>
            <person name="Birren B."/>
        </authorList>
    </citation>
    <scope>NUCLEOTIDE SEQUENCE [LARGE SCALE GENOMIC DNA]</scope>
    <source>
        <strain evidence="2">RMSCC 757 / Silveira</strain>
    </source>
</reference>
<organism evidence="2">
    <name type="scientific">Coccidioides posadasii (strain RMSCC 757 / Silveira)</name>
    <name type="common">Valley fever fungus</name>
    <dbReference type="NCBI Taxonomy" id="443226"/>
    <lineage>
        <taxon>Eukaryota</taxon>
        <taxon>Fungi</taxon>
        <taxon>Dikarya</taxon>
        <taxon>Ascomycota</taxon>
        <taxon>Pezizomycotina</taxon>
        <taxon>Eurotiomycetes</taxon>
        <taxon>Eurotiomycetidae</taxon>
        <taxon>Onygenales</taxon>
        <taxon>Onygenaceae</taxon>
        <taxon>Coccidioides</taxon>
    </lineage>
</organism>
<sequence>MGVSRLAARRISCSNQQRLSSPSLACHPFRSGPGAVVRLIYVTCLGSWWGFQNPRTLHHLDPSRLKPEPLLVFSGARVVGAPNPSSHTPVQTLSAGFIPGRFRVWLYVSNRPTGGDKTPCEQEDPLVTNKRWGTLMQLDNGARDVRAFASFAYAARCEPWIALRTGMHSVLRLCKSEKTFKSLFIVEPPAPNRARFLLDELVTIPGRRRALRLEWLTN</sequence>
<dbReference type="Proteomes" id="UP000002497">
    <property type="component" value="Unassembled WGS sequence"/>
</dbReference>
<proteinExistence type="predicted"/>
<protein>
    <submittedName>
        <fullName evidence="1">Predicted protein</fullName>
    </submittedName>
</protein>
<dbReference type="VEuPathDB" id="FungiDB:CPSG_08942"/>
<dbReference type="AlphaFoldDB" id="E9DGJ3"/>
<dbReference type="EMBL" id="GL636506">
    <property type="protein sequence ID" value="EFW14355.1"/>
    <property type="molecule type" value="Genomic_DNA"/>
</dbReference>
<reference evidence="2" key="1">
    <citation type="journal article" date="2010" name="Genome Res.">
        <title>Population genomic sequencing of Coccidioides fungi reveals recent hybridization and transposon control.</title>
        <authorList>
            <person name="Neafsey D.E."/>
            <person name="Barker B.M."/>
            <person name="Sharpton T.J."/>
            <person name="Stajich J.E."/>
            <person name="Park D.J."/>
            <person name="Whiston E."/>
            <person name="Hung C.-Y."/>
            <person name="McMahan C."/>
            <person name="White J."/>
            <person name="Sykes S."/>
            <person name="Heiman D."/>
            <person name="Young S."/>
            <person name="Zeng Q."/>
            <person name="Abouelleil A."/>
            <person name="Aftuck L."/>
            <person name="Bessette D."/>
            <person name="Brown A."/>
            <person name="FitzGerald M."/>
            <person name="Lui A."/>
            <person name="Macdonald J.P."/>
            <person name="Priest M."/>
            <person name="Orbach M.J."/>
            <person name="Galgiani J.N."/>
            <person name="Kirkland T.N."/>
            <person name="Cole G.T."/>
            <person name="Birren B.W."/>
            <person name="Henn M.R."/>
            <person name="Taylor J.W."/>
            <person name="Rounsley S.D."/>
        </authorList>
    </citation>
    <scope>NUCLEOTIDE SEQUENCE [LARGE SCALE GENOMIC DNA]</scope>
    <source>
        <strain evidence="2">RMSCC 757 / Silveira</strain>
    </source>
</reference>
<gene>
    <name evidence="1" type="ORF">CPSG_08942</name>
</gene>
<evidence type="ECO:0000313" key="2">
    <source>
        <dbReference type="Proteomes" id="UP000002497"/>
    </source>
</evidence>
<name>E9DGJ3_COCPS</name>
<accession>E9DGJ3</accession>
<keyword evidence="2" id="KW-1185">Reference proteome</keyword>
<dbReference type="HOGENOM" id="CLU_1266767_0_0_1"/>